<organism evidence="3 4">
    <name type="scientific">Paenibacillus riograndensis</name>
    <dbReference type="NCBI Taxonomy" id="483937"/>
    <lineage>
        <taxon>Bacteria</taxon>
        <taxon>Bacillati</taxon>
        <taxon>Bacillota</taxon>
        <taxon>Bacilli</taxon>
        <taxon>Bacillales</taxon>
        <taxon>Paenibacillaceae</taxon>
        <taxon>Paenibacillus</taxon>
        <taxon>Paenibacillus sonchi group</taxon>
    </lineage>
</organism>
<dbReference type="SUPFAM" id="SSF63825">
    <property type="entry name" value="YWTD domain"/>
    <property type="match status" value="1"/>
</dbReference>
<dbReference type="AlphaFoldDB" id="A0A132TZZ5"/>
<keyword evidence="1" id="KW-0732">Signal</keyword>
<proteinExistence type="predicted"/>
<keyword evidence="4" id="KW-1185">Reference proteome</keyword>
<reference evidence="3 4" key="1">
    <citation type="submission" date="2015-08" db="EMBL/GenBank/DDBJ databases">
        <title>Genomes of Paenibacillus riograndensis.</title>
        <authorList>
            <person name="Sant'Anna F.H."/>
            <person name="Souza R."/>
            <person name="Ambrosini A."/>
            <person name="Bach E."/>
            <person name="Fernandes G."/>
            <person name="Balsanelli E."/>
            <person name="Baura V.A."/>
            <person name="Pedrosa F.O."/>
            <person name="Souza E.M."/>
            <person name="Passaglia L."/>
        </authorList>
    </citation>
    <scope>NUCLEOTIDE SEQUENCE [LARGE SCALE GENOMIC DNA]</scope>
    <source>
        <strain evidence="3 4">CAS34</strain>
    </source>
</reference>
<dbReference type="Proteomes" id="UP000070475">
    <property type="component" value="Unassembled WGS sequence"/>
</dbReference>
<protein>
    <submittedName>
        <fullName evidence="3">Copper amine oxidase</fullName>
    </submittedName>
</protein>
<name>A0A132TZZ5_9BACL</name>
<dbReference type="InterPro" id="IPR027372">
    <property type="entry name" value="Phytase-like_dom"/>
</dbReference>
<evidence type="ECO:0000313" key="3">
    <source>
        <dbReference type="EMBL" id="KWX76814.1"/>
    </source>
</evidence>
<dbReference type="PANTHER" id="PTHR37957:SF1">
    <property type="entry name" value="PHYTASE-LIKE DOMAIN-CONTAINING PROTEIN"/>
    <property type="match status" value="1"/>
</dbReference>
<evidence type="ECO:0000259" key="2">
    <source>
        <dbReference type="Pfam" id="PF13449"/>
    </source>
</evidence>
<feature type="domain" description="Phytase-like" evidence="2">
    <location>
        <begin position="190"/>
        <end position="472"/>
    </location>
</feature>
<accession>A0A132TZZ5</accession>
<feature type="signal peptide" evidence="1">
    <location>
        <begin position="1"/>
        <end position="33"/>
    </location>
</feature>
<dbReference type="Pfam" id="PF13449">
    <property type="entry name" value="Phytase-like"/>
    <property type="match status" value="1"/>
</dbReference>
<dbReference type="PATRIC" id="fig|483937.3.peg.2204"/>
<evidence type="ECO:0000313" key="4">
    <source>
        <dbReference type="Proteomes" id="UP000070475"/>
    </source>
</evidence>
<feature type="chain" id="PRO_5007454517" evidence="1">
    <location>
        <begin position="34"/>
        <end position="496"/>
    </location>
</feature>
<dbReference type="EMBL" id="LIRB01000129">
    <property type="protein sequence ID" value="KWX76814.1"/>
    <property type="molecule type" value="Genomic_DNA"/>
</dbReference>
<evidence type="ECO:0000256" key="1">
    <source>
        <dbReference type="SAM" id="SignalP"/>
    </source>
</evidence>
<dbReference type="PANTHER" id="PTHR37957">
    <property type="entry name" value="BLR7070 PROTEIN"/>
    <property type="match status" value="1"/>
</dbReference>
<comment type="caution">
    <text evidence="3">The sequence shown here is derived from an EMBL/GenBank/DDBJ whole genome shotgun (WGS) entry which is preliminary data.</text>
</comment>
<sequence length="496" mass="53862">MTLRGVVQMKRKSYAIVASAVLALAVGSGNAIADPQQAAGKSKVKYSNNGQALEAPAAEMRAADGSLFVPVRDMANLMDKYVDWDQFRTSVSFTDKPKLTGKYNLKAADLAPGIKMGVGSSLTHLPGDPANIFYSTADRGPNGELKVNDATRRTFPLSDYTPTIYKIEASAGEIKILDKIPLKVNGIDPVSGTANITGVGNIKGRDEAPYDAKGEKELSYDPYGLDIEGLAYNPKDDTFWISDEYGPSIVHVKRDGTLIERIVPKGWGNNKISTPLVPAREVLPEVYNKLRQNRGAEAVGITPDGSTMFMAMQSPLRNPDKTTDNSRQLRIIKIDLAKLAPTAEYVYITEDAAQFKDLKQSDIVISDLYAVNDHTLLVDERDKNAGDKAELKRIYQIDLSGATNILGKYDQAAAGGKTLEEMSIPNLKAAAIMPLSKRTVLDAVAFQFPYEKIEGLTLVDGNTIAIINDNDFGVGSDSAENGTSLWTFQLPYTITP</sequence>
<gene>
    <name evidence="3" type="ORF">AMQ84_14140</name>
</gene>